<keyword evidence="1" id="KW-0676">Redox-active center</keyword>
<keyword evidence="4" id="KW-1185">Reference proteome</keyword>
<protein>
    <submittedName>
        <fullName evidence="3">Selenoprotein W family protein</fullName>
    </submittedName>
</protein>
<dbReference type="InterPro" id="IPR011893">
    <property type="entry name" value="Selenoprotein_Rdx-typ"/>
</dbReference>
<organism evidence="3 4">
    <name type="scientific">Trichophyton equinum (strain ATCC MYA-4606 / CBS 127.97)</name>
    <name type="common">Horse ringworm fungus</name>
    <dbReference type="NCBI Taxonomy" id="559882"/>
    <lineage>
        <taxon>Eukaryota</taxon>
        <taxon>Fungi</taxon>
        <taxon>Dikarya</taxon>
        <taxon>Ascomycota</taxon>
        <taxon>Pezizomycotina</taxon>
        <taxon>Eurotiomycetes</taxon>
        <taxon>Eurotiomycetidae</taxon>
        <taxon>Onygenales</taxon>
        <taxon>Arthrodermataceae</taxon>
        <taxon>Trichophyton</taxon>
    </lineage>
</organism>
<feature type="compositionally biased region" description="Basic and acidic residues" evidence="2">
    <location>
        <begin position="122"/>
        <end position="138"/>
    </location>
</feature>
<dbReference type="Pfam" id="PF10262">
    <property type="entry name" value="Rdx"/>
    <property type="match status" value="1"/>
</dbReference>
<dbReference type="AlphaFoldDB" id="F2PTQ2"/>
<dbReference type="EMBL" id="DS995738">
    <property type="protein sequence ID" value="EGE05270.1"/>
    <property type="molecule type" value="Genomic_DNA"/>
</dbReference>
<dbReference type="VEuPathDB" id="FungiDB:TEQG_04426"/>
<dbReference type="eggNOG" id="ENOG502S6UH">
    <property type="taxonomic scope" value="Eukaryota"/>
</dbReference>
<feature type="region of interest" description="Disordered" evidence="2">
    <location>
        <begin position="122"/>
        <end position="177"/>
    </location>
</feature>
<reference evidence="4" key="1">
    <citation type="journal article" date="2012" name="MBio">
        <title>Comparative genome analysis of Trichophyton rubrum and related dermatophytes reveals candidate genes involved in infection.</title>
        <authorList>
            <person name="Martinez D.A."/>
            <person name="Oliver B.G."/>
            <person name="Graeser Y."/>
            <person name="Goldberg J.M."/>
            <person name="Li W."/>
            <person name="Martinez-Rossi N.M."/>
            <person name="Monod M."/>
            <person name="Shelest E."/>
            <person name="Barton R.C."/>
            <person name="Birch E."/>
            <person name="Brakhage A.A."/>
            <person name="Chen Z."/>
            <person name="Gurr S.J."/>
            <person name="Heiman D."/>
            <person name="Heitman J."/>
            <person name="Kosti I."/>
            <person name="Rossi A."/>
            <person name="Saif S."/>
            <person name="Samalova M."/>
            <person name="Saunders C.W."/>
            <person name="Shea T."/>
            <person name="Summerbell R.C."/>
            <person name="Xu J."/>
            <person name="Young S."/>
            <person name="Zeng Q."/>
            <person name="Birren B.W."/>
            <person name="Cuomo C.A."/>
            <person name="White T.C."/>
        </authorList>
    </citation>
    <scope>NUCLEOTIDE SEQUENCE [LARGE SCALE GENOMIC DNA]</scope>
    <source>
        <strain evidence="4">ATCC MYA-4606 / CBS 127.97</strain>
    </source>
</reference>
<gene>
    <name evidence="3" type="ORF">TEQG_04426</name>
</gene>
<evidence type="ECO:0000313" key="3">
    <source>
        <dbReference type="EMBL" id="EGE05270.1"/>
    </source>
</evidence>
<dbReference type="InterPro" id="IPR036249">
    <property type="entry name" value="Thioredoxin-like_sf"/>
</dbReference>
<dbReference type="OrthoDB" id="60822at2759"/>
<dbReference type="SUPFAM" id="SSF52833">
    <property type="entry name" value="Thioredoxin-like"/>
    <property type="match status" value="1"/>
</dbReference>
<evidence type="ECO:0000313" key="4">
    <source>
        <dbReference type="Proteomes" id="UP000009169"/>
    </source>
</evidence>
<name>F2PTQ2_TRIEC</name>
<evidence type="ECO:0000256" key="1">
    <source>
        <dbReference type="ARBA" id="ARBA00023284"/>
    </source>
</evidence>
<proteinExistence type="predicted"/>
<dbReference type="PANTHER" id="PTHR36417:SF2">
    <property type="entry name" value="SELENOPROTEIN DOMAIN PROTEIN (AFU_ORTHOLOGUE AFUA_1G05220)"/>
    <property type="match status" value="1"/>
</dbReference>
<dbReference type="Gene3D" id="3.40.30.10">
    <property type="entry name" value="Glutaredoxin"/>
    <property type="match status" value="1"/>
</dbReference>
<sequence>MADQPQPLEDARISDSHATASVNLPRVTITFCTQCKWMLRAAYFAQGASIQLFSTALGEVSLVPGTGGVFTVAIQHASNVNFTTHTSVLWDRKINGGFPETKQLKALVRDVIEPSRDLGHIDRALAKGRDDGGEKDSRGQGQEEQGEAGEKGQTGQTGERQADSGPSGQGICEDCQS</sequence>
<evidence type="ECO:0000256" key="2">
    <source>
        <dbReference type="SAM" id="MobiDB-lite"/>
    </source>
</evidence>
<dbReference type="PANTHER" id="PTHR36417">
    <property type="entry name" value="SELENOPROTEIN DOMAIN PROTEIN (AFU_ORTHOLOGUE AFUA_1G05220)"/>
    <property type="match status" value="1"/>
</dbReference>
<accession>F2PTQ2</accession>
<dbReference type="HOGENOM" id="CLU_068510_1_2_1"/>
<dbReference type="Proteomes" id="UP000009169">
    <property type="component" value="Unassembled WGS sequence"/>
</dbReference>